<protein>
    <submittedName>
        <fullName evidence="2">Peroxidase-related enzyme</fullName>
    </submittedName>
</protein>
<keyword evidence="3" id="KW-1185">Reference proteome</keyword>
<feature type="domain" description="Carboxymuconolactone decarboxylase-like" evidence="1">
    <location>
        <begin position="58"/>
        <end position="139"/>
    </location>
</feature>
<dbReference type="InterPro" id="IPR003779">
    <property type="entry name" value="CMD-like"/>
</dbReference>
<reference evidence="2 3" key="1">
    <citation type="submission" date="2020-08" db="EMBL/GenBank/DDBJ databases">
        <title>Genomic Encyclopedia of Type Strains, Phase III (KMG-III): the genomes of soil and plant-associated and newly described type strains.</title>
        <authorList>
            <person name="Whitman W."/>
        </authorList>
    </citation>
    <scope>NUCLEOTIDE SEQUENCE [LARGE SCALE GENOMIC DNA]</scope>
    <source>
        <strain evidence="2 3">CECT 8572</strain>
    </source>
</reference>
<keyword evidence="2" id="KW-0560">Oxidoreductase</keyword>
<dbReference type="Gene3D" id="1.20.1290.10">
    <property type="entry name" value="AhpD-like"/>
    <property type="match status" value="1"/>
</dbReference>
<evidence type="ECO:0000313" key="3">
    <source>
        <dbReference type="Proteomes" id="UP000576152"/>
    </source>
</evidence>
<dbReference type="PANTHER" id="PTHR35446:SF2">
    <property type="entry name" value="CARBOXYMUCONOLACTONE DECARBOXYLASE-LIKE DOMAIN-CONTAINING PROTEIN"/>
    <property type="match status" value="1"/>
</dbReference>
<organism evidence="2 3">
    <name type="scientific">Limimaricola variabilis</name>
    <dbReference type="NCBI Taxonomy" id="1492771"/>
    <lineage>
        <taxon>Bacteria</taxon>
        <taxon>Pseudomonadati</taxon>
        <taxon>Pseudomonadota</taxon>
        <taxon>Alphaproteobacteria</taxon>
        <taxon>Rhodobacterales</taxon>
        <taxon>Paracoccaceae</taxon>
        <taxon>Limimaricola</taxon>
    </lineage>
</organism>
<dbReference type="EMBL" id="JACIBX010000002">
    <property type="protein sequence ID" value="MBB3711119.1"/>
    <property type="molecule type" value="Genomic_DNA"/>
</dbReference>
<dbReference type="GO" id="GO:0004601">
    <property type="term" value="F:peroxidase activity"/>
    <property type="evidence" value="ECO:0007669"/>
    <property type="project" value="UniProtKB-KW"/>
</dbReference>
<comment type="caution">
    <text evidence="2">The sequence shown here is derived from an EMBL/GenBank/DDBJ whole genome shotgun (WGS) entry which is preliminary data.</text>
</comment>
<dbReference type="SUPFAM" id="SSF69118">
    <property type="entry name" value="AhpD-like"/>
    <property type="match status" value="1"/>
</dbReference>
<accession>A0ABR6HL69</accession>
<name>A0ABR6HL69_9RHOB</name>
<dbReference type="RefSeq" id="WP_183469902.1">
    <property type="nucleotide sequence ID" value="NZ_JACIBX010000002.1"/>
</dbReference>
<dbReference type="PANTHER" id="PTHR35446">
    <property type="entry name" value="SI:CH211-175M2.5"/>
    <property type="match status" value="1"/>
</dbReference>
<gene>
    <name evidence="2" type="ORF">FHS00_000681</name>
</gene>
<dbReference type="Proteomes" id="UP000576152">
    <property type="component" value="Unassembled WGS sequence"/>
</dbReference>
<proteinExistence type="predicted"/>
<dbReference type="Pfam" id="PF02627">
    <property type="entry name" value="CMD"/>
    <property type="match status" value="1"/>
</dbReference>
<evidence type="ECO:0000313" key="2">
    <source>
        <dbReference type="EMBL" id="MBB3711119.1"/>
    </source>
</evidence>
<dbReference type="InterPro" id="IPR029032">
    <property type="entry name" value="AhpD-like"/>
</dbReference>
<evidence type="ECO:0000259" key="1">
    <source>
        <dbReference type="Pfam" id="PF02627"/>
    </source>
</evidence>
<sequence length="216" mass="22950">MRAPPPGGAGRPAMVVEMGFLKEIDEATATGPAADYYAEARRRSGQVLNLHRTCAHLPELAGHFEAMTGALKARMGLRRYELVTLAAALALRSSYCALAHGKVLLENGMSPEELERIATERGHTSITPQEADLMGYAAEIVTDATAIGPAHVAALRAHGLSEEEIAQAAAAAALRCYFSKYLDALGTRPDADFMALPEGLRRALARGRPIDEATAA</sequence>
<keyword evidence="2" id="KW-0575">Peroxidase</keyword>